<accession>U1MUE8</accession>
<dbReference type="HOGENOM" id="CLU_1438099_0_0_2"/>
<dbReference type="Proteomes" id="UP000030710">
    <property type="component" value="Unassembled WGS sequence"/>
</dbReference>
<feature type="transmembrane region" description="Helical" evidence="1">
    <location>
        <begin position="13"/>
        <end position="30"/>
    </location>
</feature>
<dbReference type="RefSeq" id="WP_021053438.1">
    <property type="nucleotide sequence ID" value="NZ_KE356561.1"/>
</dbReference>
<gene>
    <name evidence="2" type="ORF">J07HQW2_00378</name>
</gene>
<dbReference type="eggNOG" id="arCOG12120">
    <property type="taxonomic scope" value="Archaea"/>
</dbReference>
<sequence>MDTDVWPDNLKEAAVMIGLVVSIIGIIGLWNTNPGLIFRAEALFEQLTVGSVPGIGYSASAENVTLRIENREVEQLNVNSRETTYEYAYCGVMSGPYTISNAWLTDTVEASQTETTFSVDNCPFSAVTSYKSLIHYQPTSLRLSENRPTNGTSVRLRLHVCHEGSGIDRTWHTDDEFPMLLRSKVCKW</sequence>
<evidence type="ECO:0000313" key="2">
    <source>
        <dbReference type="EMBL" id="ERG93944.1"/>
    </source>
</evidence>
<organism evidence="2 3">
    <name type="scientific">Haloquadratum walsbyi J07HQW2</name>
    <dbReference type="NCBI Taxonomy" id="1238425"/>
    <lineage>
        <taxon>Archaea</taxon>
        <taxon>Methanobacteriati</taxon>
        <taxon>Methanobacteriota</taxon>
        <taxon>Stenosarchaea group</taxon>
        <taxon>Halobacteria</taxon>
        <taxon>Halobacteriales</taxon>
        <taxon>Haloferacaceae</taxon>
        <taxon>Haloquadratum</taxon>
    </lineage>
</organism>
<name>U1MUE8_9EURY</name>
<protein>
    <submittedName>
        <fullName evidence="2">Uncharacterized protein</fullName>
    </submittedName>
</protein>
<evidence type="ECO:0000256" key="1">
    <source>
        <dbReference type="SAM" id="Phobius"/>
    </source>
</evidence>
<reference evidence="2 3" key="1">
    <citation type="journal article" date="2013" name="PLoS ONE">
        <title>Assembly-driven community genomics of a hypersaline microbial ecosystem.</title>
        <authorList>
            <person name="Podell S."/>
            <person name="Ugalde J.A."/>
            <person name="Narasingarao P."/>
            <person name="Banfield J.F."/>
            <person name="Heidelberg K.B."/>
            <person name="Allen E.E."/>
        </authorList>
    </citation>
    <scope>NUCLEOTIDE SEQUENCE [LARGE SCALE GENOMIC DNA]</scope>
    <source>
        <strain evidence="3">J07HQW2</strain>
    </source>
</reference>
<keyword evidence="1" id="KW-0472">Membrane</keyword>
<dbReference type="AlphaFoldDB" id="U1MUE8"/>
<proteinExistence type="predicted"/>
<evidence type="ECO:0000313" key="3">
    <source>
        <dbReference type="Proteomes" id="UP000030710"/>
    </source>
</evidence>
<dbReference type="EMBL" id="KE356561">
    <property type="protein sequence ID" value="ERG93944.1"/>
    <property type="molecule type" value="Genomic_DNA"/>
</dbReference>
<keyword evidence="1" id="KW-1133">Transmembrane helix</keyword>
<keyword evidence="1" id="KW-0812">Transmembrane</keyword>